<comment type="caution">
    <text evidence="21">The sequence shown here is derived from an EMBL/GenBank/DDBJ whole genome shotgun (WGS) entry which is preliminary data.</text>
</comment>
<feature type="binding site" evidence="18">
    <location>
        <position position="150"/>
    </location>
    <ligand>
        <name>NAD(+)</name>
        <dbReference type="ChEBI" id="CHEBI:57540"/>
    </ligand>
</feature>
<dbReference type="Gene3D" id="1.20.1090.10">
    <property type="entry name" value="Dehydroquinate synthase-like - alpha domain"/>
    <property type="match status" value="1"/>
</dbReference>
<dbReference type="Proteomes" id="UP000186878">
    <property type="component" value="Unassembled WGS sequence"/>
</dbReference>
<dbReference type="NCBIfam" id="TIGR01357">
    <property type="entry name" value="aroB"/>
    <property type="match status" value="1"/>
</dbReference>
<evidence type="ECO:0000256" key="18">
    <source>
        <dbReference type="HAMAP-Rule" id="MF_00110"/>
    </source>
</evidence>
<keyword evidence="22" id="KW-1185">Reference proteome</keyword>
<keyword evidence="10 18" id="KW-0028">Amino-acid biosynthesis</keyword>
<gene>
    <name evidence="18" type="primary">aroB</name>
    <name evidence="21" type="ORF">BTW07_00160</name>
</gene>
<dbReference type="AlphaFoldDB" id="A0A1Q8SWZ3"/>
<evidence type="ECO:0000313" key="21">
    <source>
        <dbReference type="EMBL" id="OLO05959.1"/>
    </source>
</evidence>
<dbReference type="PANTHER" id="PTHR43622">
    <property type="entry name" value="3-DEHYDROQUINATE SYNTHASE"/>
    <property type="match status" value="1"/>
</dbReference>
<dbReference type="PIRSF" id="PIRSF001455">
    <property type="entry name" value="DHQ_synth"/>
    <property type="match status" value="1"/>
</dbReference>
<evidence type="ECO:0000256" key="8">
    <source>
        <dbReference type="ARBA" id="ARBA00017684"/>
    </source>
</evidence>
<evidence type="ECO:0000256" key="17">
    <source>
        <dbReference type="ARBA" id="ARBA00023285"/>
    </source>
</evidence>
<reference evidence="21 22" key="1">
    <citation type="submission" date="2016-12" db="EMBL/GenBank/DDBJ databases">
        <title>Draft genome sequences of strains Salinicola socius SMB35, Salinicola sp. MH3R3-1 and Chromohalobacter sp. SMB17 from the Verkhnekamsk potash mining region of Russia.</title>
        <authorList>
            <person name="Mavrodi D.V."/>
            <person name="Olsson B.E."/>
            <person name="Korsakova E.S."/>
            <person name="Pyankova A."/>
            <person name="Mavrodi O.V."/>
            <person name="Plotnikova E.G."/>
        </authorList>
    </citation>
    <scope>NUCLEOTIDE SEQUENCE [LARGE SCALE GENOMIC DNA]</scope>
    <source>
        <strain evidence="21 22">SMB35</strain>
    </source>
</reference>
<comment type="cofactor">
    <cofactor evidence="18">
        <name>Co(2+)</name>
        <dbReference type="ChEBI" id="CHEBI:48828"/>
    </cofactor>
    <cofactor evidence="18">
        <name>Zn(2+)</name>
        <dbReference type="ChEBI" id="CHEBI:29105"/>
    </cofactor>
    <text evidence="18">Binds 1 divalent metal cation per subunit. Can use either Co(2+) or Zn(2+).</text>
</comment>
<evidence type="ECO:0000256" key="9">
    <source>
        <dbReference type="ARBA" id="ARBA00022490"/>
    </source>
</evidence>
<dbReference type="GO" id="GO:0000166">
    <property type="term" value="F:nucleotide binding"/>
    <property type="evidence" value="ECO:0007669"/>
    <property type="project" value="UniProtKB-KW"/>
</dbReference>
<evidence type="ECO:0000256" key="12">
    <source>
        <dbReference type="ARBA" id="ARBA00022741"/>
    </source>
</evidence>
<keyword evidence="12 18" id="KW-0547">Nucleotide-binding</keyword>
<dbReference type="InterPro" id="IPR056179">
    <property type="entry name" value="DHQS_C"/>
</dbReference>
<dbReference type="CDD" id="cd08195">
    <property type="entry name" value="DHQS"/>
    <property type="match status" value="1"/>
</dbReference>
<dbReference type="RefSeq" id="WP_075568130.1">
    <property type="nucleotide sequence ID" value="NZ_MSDO01000001.1"/>
</dbReference>
<protein>
    <recommendedName>
        <fullName evidence="8 18">3-dehydroquinate synthase</fullName>
        <shortName evidence="18">DHQS</shortName>
        <ecNumber evidence="7 18">4.2.3.4</ecNumber>
    </recommendedName>
</protein>
<keyword evidence="17 18" id="KW-0170">Cobalt</keyword>
<evidence type="ECO:0000256" key="7">
    <source>
        <dbReference type="ARBA" id="ARBA00013031"/>
    </source>
</evidence>
<comment type="subcellular location">
    <subcellularLocation>
        <location evidence="4 18">Cytoplasm</location>
    </subcellularLocation>
</comment>
<dbReference type="STRING" id="404433.BTW07_00160"/>
<evidence type="ECO:0000256" key="3">
    <source>
        <dbReference type="ARBA" id="ARBA00003485"/>
    </source>
</evidence>
<dbReference type="GO" id="GO:0009423">
    <property type="term" value="P:chorismate biosynthetic process"/>
    <property type="evidence" value="ECO:0007669"/>
    <property type="project" value="UniProtKB-UniRule"/>
</dbReference>
<dbReference type="GO" id="GO:0008652">
    <property type="term" value="P:amino acid biosynthetic process"/>
    <property type="evidence" value="ECO:0007669"/>
    <property type="project" value="UniProtKB-KW"/>
</dbReference>
<dbReference type="OrthoDB" id="9806583at2"/>
<feature type="binding site" evidence="18">
    <location>
        <begin position="137"/>
        <end position="138"/>
    </location>
    <ligand>
        <name>NAD(+)</name>
        <dbReference type="ChEBI" id="CHEBI:57540"/>
    </ligand>
</feature>
<evidence type="ECO:0000256" key="16">
    <source>
        <dbReference type="ARBA" id="ARBA00023239"/>
    </source>
</evidence>
<evidence type="ECO:0000313" key="22">
    <source>
        <dbReference type="Proteomes" id="UP000186878"/>
    </source>
</evidence>
<evidence type="ECO:0000256" key="14">
    <source>
        <dbReference type="ARBA" id="ARBA00023027"/>
    </source>
</evidence>
<evidence type="ECO:0000256" key="10">
    <source>
        <dbReference type="ARBA" id="ARBA00022605"/>
    </source>
</evidence>
<evidence type="ECO:0000256" key="13">
    <source>
        <dbReference type="ARBA" id="ARBA00022833"/>
    </source>
</evidence>
<dbReference type="GO" id="GO:0046872">
    <property type="term" value="F:metal ion binding"/>
    <property type="evidence" value="ECO:0007669"/>
    <property type="project" value="UniProtKB-KW"/>
</dbReference>
<keyword evidence="9 18" id="KW-0963">Cytoplasm</keyword>
<dbReference type="FunFam" id="1.20.1090.10:FF:000002">
    <property type="entry name" value="3-dehydroquinate synthase"/>
    <property type="match status" value="1"/>
</dbReference>
<evidence type="ECO:0000259" key="19">
    <source>
        <dbReference type="Pfam" id="PF01761"/>
    </source>
</evidence>
<feature type="binding site" evidence="18">
    <location>
        <begin position="79"/>
        <end position="84"/>
    </location>
    <ligand>
        <name>NAD(+)</name>
        <dbReference type="ChEBI" id="CHEBI:57540"/>
    </ligand>
</feature>
<dbReference type="InterPro" id="IPR016037">
    <property type="entry name" value="DHQ_synth_AroB"/>
</dbReference>
<name>A0A1Q8SWZ3_9GAMM</name>
<comment type="pathway">
    <text evidence="5 18">Metabolic intermediate biosynthesis; chorismate biosynthesis; chorismate from D-erythrose 4-phosphate and phosphoenolpyruvate: step 2/7.</text>
</comment>
<keyword evidence="13 18" id="KW-0862">Zinc</keyword>
<keyword evidence="16 18" id="KW-0456">Lyase</keyword>
<dbReference type="EC" id="4.2.3.4" evidence="7 18"/>
<feature type="domain" description="3-dehydroquinate synthase C-terminal" evidence="20">
    <location>
        <begin position="189"/>
        <end position="333"/>
    </location>
</feature>
<evidence type="ECO:0000256" key="4">
    <source>
        <dbReference type="ARBA" id="ARBA00004496"/>
    </source>
</evidence>
<feature type="binding site" evidence="18">
    <location>
        <position position="192"/>
    </location>
    <ligand>
        <name>Zn(2+)</name>
        <dbReference type="ChEBI" id="CHEBI:29105"/>
    </ligand>
</feature>
<dbReference type="GO" id="GO:0003856">
    <property type="term" value="F:3-dehydroquinate synthase activity"/>
    <property type="evidence" value="ECO:0007669"/>
    <property type="project" value="UniProtKB-UniRule"/>
</dbReference>
<accession>A0A1Q8SWZ3</accession>
<dbReference type="FunFam" id="3.40.50.1970:FF:000001">
    <property type="entry name" value="3-dehydroquinate synthase"/>
    <property type="match status" value="1"/>
</dbReference>
<comment type="function">
    <text evidence="3 18">Catalyzes the conversion of 3-deoxy-D-arabino-heptulosonate 7-phosphate (DAHP) to dehydroquinate (DHQ).</text>
</comment>
<evidence type="ECO:0000256" key="2">
    <source>
        <dbReference type="ARBA" id="ARBA00001911"/>
    </source>
</evidence>
<evidence type="ECO:0000256" key="6">
    <source>
        <dbReference type="ARBA" id="ARBA00005412"/>
    </source>
</evidence>
<evidence type="ECO:0000256" key="11">
    <source>
        <dbReference type="ARBA" id="ARBA00022723"/>
    </source>
</evidence>
<feature type="binding site" evidence="18">
    <location>
        <begin position="113"/>
        <end position="117"/>
    </location>
    <ligand>
        <name>NAD(+)</name>
        <dbReference type="ChEBI" id="CHEBI:57540"/>
    </ligand>
</feature>
<dbReference type="HAMAP" id="MF_00110">
    <property type="entry name" value="DHQ_synthase"/>
    <property type="match status" value="1"/>
</dbReference>
<dbReference type="Pfam" id="PF01761">
    <property type="entry name" value="DHQ_synthase"/>
    <property type="match status" value="1"/>
</dbReference>
<comment type="similarity">
    <text evidence="6 18">Belongs to the sugar phosphate cyclases superfamily. Dehydroquinate synthase family.</text>
</comment>
<dbReference type="UniPathway" id="UPA00053">
    <property type="reaction ID" value="UER00085"/>
</dbReference>
<feature type="binding site" evidence="18">
    <location>
        <begin position="177"/>
        <end position="180"/>
    </location>
    <ligand>
        <name>NAD(+)</name>
        <dbReference type="ChEBI" id="CHEBI:57540"/>
    </ligand>
</feature>
<dbReference type="GO" id="GO:0005737">
    <property type="term" value="C:cytoplasm"/>
    <property type="evidence" value="ECO:0007669"/>
    <property type="project" value="UniProtKB-SubCell"/>
</dbReference>
<feature type="domain" description="3-dehydroquinate synthase N-terminal" evidence="19">
    <location>
        <begin position="75"/>
        <end position="187"/>
    </location>
</feature>
<organism evidence="21 22">
    <name type="scientific">Salinicola socius</name>
    <dbReference type="NCBI Taxonomy" id="404433"/>
    <lineage>
        <taxon>Bacteria</taxon>
        <taxon>Pseudomonadati</taxon>
        <taxon>Pseudomonadota</taxon>
        <taxon>Gammaproteobacteria</taxon>
        <taxon>Oceanospirillales</taxon>
        <taxon>Halomonadaceae</taxon>
        <taxon>Salinicola</taxon>
    </lineage>
</organism>
<dbReference type="InterPro" id="IPR030963">
    <property type="entry name" value="DHQ_synth_fam"/>
</dbReference>
<dbReference type="Gene3D" id="3.40.50.1970">
    <property type="match status" value="1"/>
</dbReference>
<dbReference type="Pfam" id="PF24621">
    <property type="entry name" value="DHQS_C"/>
    <property type="match status" value="1"/>
</dbReference>
<evidence type="ECO:0000256" key="15">
    <source>
        <dbReference type="ARBA" id="ARBA00023141"/>
    </source>
</evidence>
<dbReference type="InterPro" id="IPR050071">
    <property type="entry name" value="Dehydroquinate_synthase"/>
</dbReference>
<keyword evidence="11 18" id="KW-0479">Metal-binding</keyword>
<feature type="binding site" evidence="18">
    <location>
        <position position="159"/>
    </location>
    <ligand>
        <name>NAD(+)</name>
        <dbReference type="ChEBI" id="CHEBI:57540"/>
    </ligand>
</feature>
<keyword evidence="14 18" id="KW-0520">NAD</keyword>
<dbReference type="InterPro" id="IPR030960">
    <property type="entry name" value="DHQS/DOIS_N"/>
</dbReference>
<proteinExistence type="inferred from homology"/>
<comment type="catalytic activity">
    <reaction evidence="1 18">
        <text>7-phospho-2-dehydro-3-deoxy-D-arabino-heptonate = 3-dehydroquinate + phosphate</text>
        <dbReference type="Rhea" id="RHEA:21968"/>
        <dbReference type="ChEBI" id="CHEBI:32364"/>
        <dbReference type="ChEBI" id="CHEBI:43474"/>
        <dbReference type="ChEBI" id="CHEBI:58394"/>
        <dbReference type="EC" id="4.2.3.4"/>
    </reaction>
</comment>
<sequence length="370" mass="40080">MSSVSSLPVESLNVSLGDRSYPIHVGAGILSSREHLLPYLAGRQVMIVTNEVIAPHYLAALKETLAGAELEIREVILPDGEATKSLASVERIWDALLAAGFNRRCTLIALGGGVIGDMTGYAAASYQRGVAFIQIPTTLLAQVDSSVGGKTGVNHPRGKNMIGAFWQPRAVIVDTDTLRTLPARELSAGLAEVIKYGLIWDLSFLEWLEGELAALRALEGAAIRHAIRRSCEIKAEVVAEDETEQGVRALLNLGHTFGHAIEAHQGYGNWLHGEAVGAGMMMATRLSAERGWLSEADVERVAEILKAADLPVTAPANMSADDFLDRMRLDKKNVDSRLRLILLETLGRACIRDDTDTDRLGRLLTDFPRA</sequence>
<dbReference type="EMBL" id="MSDO01000001">
    <property type="protein sequence ID" value="OLO05959.1"/>
    <property type="molecule type" value="Genomic_DNA"/>
</dbReference>
<dbReference type="GO" id="GO:0009073">
    <property type="term" value="P:aromatic amino acid family biosynthetic process"/>
    <property type="evidence" value="ECO:0007669"/>
    <property type="project" value="UniProtKB-KW"/>
</dbReference>
<keyword evidence="15 18" id="KW-0057">Aromatic amino acid biosynthesis</keyword>
<comment type="cofactor">
    <cofactor evidence="2 18">
        <name>NAD(+)</name>
        <dbReference type="ChEBI" id="CHEBI:57540"/>
    </cofactor>
</comment>
<feature type="binding site" evidence="18">
    <location>
        <position position="255"/>
    </location>
    <ligand>
        <name>Zn(2+)</name>
        <dbReference type="ChEBI" id="CHEBI:29105"/>
    </ligand>
</feature>
<dbReference type="PANTHER" id="PTHR43622:SF7">
    <property type="entry name" value="3-DEHYDROQUINATE SYNTHASE, CHLOROPLASTIC"/>
    <property type="match status" value="1"/>
</dbReference>
<evidence type="ECO:0000256" key="5">
    <source>
        <dbReference type="ARBA" id="ARBA00004661"/>
    </source>
</evidence>
<evidence type="ECO:0000256" key="1">
    <source>
        <dbReference type="ARBA" id="ARBA00001393"/>
    </source>
</evidence>
<dbReference type="SUPFAM" id="SSF56796">
    <property type="entry name" value="Dehydroquinate synthase-like"/>
    <property type="match status" value="1"/>
</dbReference>
<feature type="binding site" evidence="18">
    <location>
        <position position="272"/>
    </location>
    <ligand>
        <name>Zn(2+)</name>
        <dbReference type="ChEBI" id="CHEBI:29105"/>
    </ligand>
</feature>
<evidence type="ECO:0000259" key="20">
    <source>
        <dbReference type="Pfam" id="PF24621"/>
    </source>
</evidence>